<dbReference type="AlphaFoldDB" id="A0A5A7TXK8"/>
<accession>A0A5A7TXK8</accession>
<evidence type="ECO:0000313" key="3">
    <source>
        <dbReference type="Proteomes" id="UP000321393"/>
    </source>
</evidence>
<dbReference type="Proteomes" id="UP000321393">
    <property type="component" value="Unassembled WGS sequence"/>
</dbReference>
<organism evidence="2 3">
    <name type="scientific">Cucumis melo var. makuwa</name>
    <name type="common">Oriental melon</name>
    <dbReference type="NCBI Taxonomy" id="1194695"/>
    <lineage>
        <taxon>Eukaryota</taxon>
        <taxon>Viridiplantae</taxon>
        <taxon>Streptophyta</taxon>
        <taxon>Embryophyta</taxon>
        <taxon>Tracheophyta</taxon>
        <taxon>Spermatophyta</taxon>
        <taxon>Magnoliopsida</taxon>
        <taxon>eudicotyledons</taxon>
        <taxon>Gunneridae</taxon>
        <taxon>Pentapetalae</taxon>
        <taxon>rosids</taxon>
        <taxon>fabids</taxon>
        <taxon>Cucurbitales</taxon>
        <taxon>Cucurbitaceae</taxon>
        <taxon>Benincaseae</taxon>
        <taxon>Cucumis</taxon>
    </lineage>
</organism>
<protein>
    <submittedName>
        <fullName evidence="2">Uncharacterized protein</fullName>
    </submittedName>
</protein>
<reference evidence="2 3" key="1">
    <citation type="submission" date="2019-08" db="EMBL/GenBank/DDBJ databases">
        <title>Draft genome sequences of two oriental melons (Cucumis melo L. var makuwa).</title>
        <authorList>
            <person name="Kwon S.-Y."/>
        </authorList>
    </citation>
    <scope>NUCLEOTIDE SEQUENCE [LARGE SCALE GENOMIC DNA]</scope>
    <source>
        <strain evidence="3">cv. SW 3</strain>
        <tissue evidence="2">Leaf</tissue>
    </source>
</reference>
<gene>
    <name evidence="2" type="ORF">E6C27_scaffold115G002420</name>
</gene>
<sequence length="71" mass="8169">MHWTTTDEGQSTNGKRRMVGVASGVLRERKEKGKGILREREGKSIVERRESKRGRGKGKEWHFCPFTPKLS</sequence>
<proteinExistence type="predicted"/>
<evidence type="ECO:0000256" key="1">
    <source>
        <dbReference type="SAM" id="MobiDB-lite"/>
    </source>
</evidence>
<comment type="caution">
    <text evidence="2">The sequence shown here is derived from an EMBL/GenBank/DDBJ whole genome shotgun (WGS) entry which is preliminary data.</text>
</comment>
<name>A0A5A7TXK8_CUCMM</name>
<feature type="region of interest" description="Disordered" evidence="1">
    <location>
        <begin position="1"/>
        <end position="71"/>
    </location>
</feature>
<dbReference type="EMBL" id="SSTE01013117">
    <property type="protein sequence ID" value="KAA0047724.1"/>
    <property type="molecule type" value="Genomic_DNA"/>
</dbReference>
<feature type="compositionally biased region" description="Polar residues" evidence="1">
    <location>
        <begin position="1"/>
        <end position="13"/>
    </location>
</feature>
<feature type="compositionally biased region" description="Basic and acidic residues" evidence="1">
    <location>
        <begin position="26"/>
        <end position="50"/>
    </location>
</feature>
<evidence type="ECO:0000313" key="2">
    <source>
        <dbReference type="EMBL" id="KAA0047724.1"/>
    </source>
</evidence>